<comment type="similarity">
    <text evidence="1">Belongs to the ABC transporter superfamily.</text>
</comment>
<evidence type="ECO:0000256" key="4">
    <source>
        <dbReference type="ARBA" id="ARBA00022840"/>
    </source>
</evidence>
<dbReference type="PANTHER" id="PTHR42781">
    <property type="entry name" value="SPERMIDINE/PUTRESCINE IMPORT ATP-BINDING PROTEIN POTA"/>
    <property type="match status" value="1"/>
</dbReference>
<keyword evidence="7" id="KW-1185">Reference proteome</keyword>
<dbReference type="GO" id="GO:0016887">
    <property type="term" value="F:ATP hydrolysis activity"/>
    <property type="evidence" value="ECO:0007669"/>
    <property type="project" value="InterPro"/>
</dbReference>
<dbReference type="SUPFAM" id="SSF50331">
    <property type="entry name" value="MOP-like"/>
    <property type="match status" value="1"/>
</dbReference>
<protein>
    <submittedName>
        <fullName evidence="6">Iron ABC transporter ATPase</fullName>
    </submittedName>
</protein>
<dbReference type="Pfam" id="PF00005">
    <property type="entry name" value="ABC_tran"/>
    <property type="match status" value="1"/>
</dbReference>
<evidence type="ECO:0000259" key="5">
    <source>
        <dbReference type="PROSITE" id="PS50893"/>
    </source>
</evidence>
<dbReference type="GO" id="GO:0015697">
    <property type="term" value="P:quaternary ammonium group transport"/>
    <property type="evidence" value="ECO:0007669"/>
    <property type="project" value="UniProtKB-ARBA"/>
</dbReference>
<dbReference type="GO" id="GO:0022857">
    <property type="term" value="F:transmembrane transporter activity"/>
    <property type="evidence" value="ECO:0007669"/>
    <property type="project" value="InterPro"/>
</dbReference>
<dbReference type="PROSITE" id="PS00211">
    <property type="entry name" value="ABC_TRANSPORTER_1"/>
    <property type="match status" value="1"/>
</dbReference>
<keyword evidence="3" id="KW-0547">Nucleotide-binding</keyword>
<dbReference type="eggNOG" id="COG3842">
    <property type="taxonomic scope" value="Bacteria"/>
</dbReference>
<dbReference type="Pfam" id="PF08402">
    <property type="entry name" value="TOBE_2"/>
    <property type="match status" value="1"/>
</dbReference>
<dbReference type="RefSeq" id="WP_008598179.1">
    <property type="nucleotide sequence ID" value="NZ_AMRM01000020.1"/>
</dbReference>
<dbReference type="SUPFAM" id="SSF52540">
    <property type="entry name" value="P-loop containing nucleoside triphosphate hydrolases"/>
    <property type="match status" value="1"/>
</dbReference>
<dbReference type="Gene3D" id="3.40.50.300">
    <property type="entry name" value="P-loop containing nucleotide triphosphate hydrolases"/>
    <property type="match status" value="1"/>
</dbReference>
<dbReference type="InterPro" id="IPR027417">
    <property type="entry name" value="P-loop_NTPase"/>
</dbReference>
<accession>K2MKB9</accession>
<dbReference type="PROSITE" id="PS50893">
    <property type="entry name" value="ABC_TRANSPORTER_2"/>
    <property type="match status" value="1"/>
</dbReference>
<dbReference type="InterPro" id="IPR003439">
    <property type="entry name" value="ABC_transporter-like_ATP-bd"/>
</dbReference>
<evidence type="ECO:0000256" key="2">
    <source>
        <dbReference type="ARBA" id="ARBA00022448"/>
    </source>
</evidence>
<evidence type="ECO:0000313" key="7">
    <source>
        <dbReference type="Proteomes" id="UP000006786"/>
    </source>
</evidence>
<evidence type="ECO:0000256" key="1">
    <source>
        <dbReference type="ARBA" id="ARBA00005417"/>
    </source>
</evidence>
<gene>
    <name evidence="6" type="ORF">NA2_16447</name>
</gene>
<dbReference type="InterPro" id="IPR013611">
    <property type="entry name" value="Transp-assoc_OB_typ2"/>
</dbReference>
<keyword evidence="2" id="KW-0813">Transport</keyword>
<dbReference type="AlphaFoldDB" id="K2MKB9"/>
<dbReference type="PATRIC" id="fig|391937.3.peg.3376"/>
<sequence length="363" mass="39201">MLHNPNAATATKADHGRVIFDRVSKSYGAVRAVEAVSFDLEPGTLVTLLGPSGCGKTTTLRMIAGLEMPTDGRILISDEDVSTLPATYRNVAMVFQSYALFPHMTVMGNVTYGLRMSGMKNAEARSKAEQALEIVGLAGYGERLPSELSGGQQQRVAVARAVVLQPEVLLLDEPLSNLDAKLRRQVRDEIRALQQRLGVTTVYVTHDQEEAMAVSDRIVIMQGGCIAQDGTAMELYEQPRTAFVASFMGDANLLDCEALRSSDGSWVAMIGDHQFPVAASGVEAGAAKLVARSSAISIGPASERTGVPGEIRSCTFLGDRVLYRIETPVGELFHIKHDTLAHDASENEVRVHLDPARLRLVAR</sequence>
<dbReference type="Proteomes" id="UP000006786">
    <property type="component" value="Unassembled WGS sequence"/>
</dbReference>
<evidence type="ECO:0000313" key="6">
    <source>
        <dbReference type="EMBL" id="EKF17667.1"/>
    </source>
</evidence>
<dbReference type="InterPro" id="IPR017871">
    <property type="entry name" value="ABC_transporter-like_CS"/>
</dbReference>
<dbReference type="InterPro" id="IPR050093">
    <property type="entry name" value="ABC_SmlMolc_Importer"/>
</dbReference>
<proteinExistence type="inferred from homology"/>
<keyword evidence="4" id="KW-0067">ATP-binding</keyword>
<dbReference type="GO" id="GO:0005524">
    <property type="term" value="F:ATP binding"/>
    <property type="evidence" value="ECO:0007669"/>
    <property type="project" value="UniProtKB-KW"/>
</dbReference>
<dbReference type="InterPro" id="IPR003593">
    <property type="entry name" value="AAA+_ATPase"/>
</dbReference>
<dbReference type="SMART" id="SM00382">
    <property type="entry name" value="AAA"/>
    <property type="match status" value="1"/>
</dbReference>
<dbReference type="EMBL" id="AMRM01000020">
    <property type="protein sequence ID" value="EKF17667.1"/>
    <property type="molecule type" value="Genomic_DNA"/>
</dbReference>
<dbReference type="PANTHER" id="PTHR42781:SF4">
    <property type="entry name" value="SPERMIDINE_PUTRESCINE IMPORT ATP-BINDING PROTEIN POTA"/>
    <property type="match status" value="1"/>
</dbReference>
<evidence type="ECO:0000256" key="3">
    <source>
        <dbReference type="ARBA" id="ARBA00022741"/>
    </source>
</evidence>
<name>K2MKB9_9HYPH</name>
<organism evidence="6 7">
    <name type="scientific">Nitratireductor pacificus pht-3B</name>
    <dbReference type="NCBI Taxonomy" id="391937"/>
    <lineage>
        <taxon>Bacteria</taxon>
        <taxon>Pseudomonadati</taxon>
        <taxon>Pseudomonadota</taxon>
        <taxon>Alphaproteobacteria</taxon>
        <taxon>Hyphomicrobiales</taxon>
        <taxon>Phyllobacteriaceae</taxon>
        <taxon>Nitratireductor</taxon>
    </lineage>
</organism>
<dbReference type="GO" id="GO:0043190">
    <property type="term" value="C:ATP-binding cassette (ABC) transporter complex"/>
    <property type="evidence" value="ECO:0007669"/>
    <property type="project" value="InterPro"/>
</dbReference>
<reference evidence="6 7" key="1">
    <citation type="journal article" date="2012" name="J. Bacteriol.">
        <title>Genome Sequence of Nitratireductor pacificus Type Strain pht-3B.</title>
        <authorList>
            <person name="Lai Q."/>
            <person name="Li G."/>
            <person name="Shao Z."/>
        </authorList>
    </citation>
    <scope>NUCLEOTIDE SEQUENCE [LARGE SCALE GENOMIC DNA]</scope>
    <source>
        <strain evidence="7">pht-3B</strain>
    </source>
</reference>
<dbReference type="FunFam" id="3.40.50.300:FF:000425">
    <property type="entry name" value="Probable ABC transporter, ATP-binding subunit"/>
    <property type="match status" value="1"/>
</dbReference>
<dbReference type="OrthoDB" id="9802264at2"/>
<comment type="caution">
    <text evidence="6">The sequence shown here is derived from an EMBL/GenBank/DDBJ whole genome shotgun (WGS) entry which is preliminary data.</text>
</comment>
<dbReference type="STRING" id="391937.NA2_16447"/>
<dbReference type="InterPro" id="IPR008995">
    <property type="entry name" value="Mo/tungstate-bd_C_term_dom"/>
</dbReference>
<feature type="domain" description="ABC transporter" evidence="5">
    <location>
        <begin position="18"/>
        <end position="248"/>
    </location>
</feature>